<dbReference type="Proteomes" id="UP000768567">
    <property type="component" value="Unassembled WGS sequence"/>
</dbReference>
<comment type="caution">
    <text evidence="2">The sequence shown here is derived from an EMBL/GenBank/DDBJ whole genome shotgun (WGS) entry which is preliminary data.</text>
</comment>
<proteinExistence type="predicted"/>
<reference evidence="2 3" key="1">
    <citation type="submission" date="2020-10" db="EMBL/GenBank/DDBJ databases">
        <title>ChiBAC.</title>
        <authorList>
            <person name="Zenner C."/>
            <person name="Hitch T.C.A."/>
            <person name="Clavel T."/>
        </authorList>
    </citation>
    <scope>NUCLEOTIDE SEQUENCE [LARGE SCALE GENOMIC DNA]</scope>
    <source>
        <strain evidence="2 3">DSM 109015</strain>
    </source>
</reference>
<name>A0ABR9R2B3_9FIRM</name>
<organism evidence="2 3">
    <name type="scientific">Gemmiger gallinarum</name>
    <dbReference type="NCBI Taxonomy" id="2779354"/>
    <lineage>
        <taxon>Bacteria</taxon>
        <taxon>Bacillati</taxon>
        <taxon>Bacillota</taxon>
        <taxon>Clostridia</taxon>
        <taxon>Eubacteriales</taxon>
        <taxon>Gemmiger</taxon>
    </lineage>
</organism>
<accession>A0ABR9R2B3</accession>
<sequence>MQEKFDEPAKKLLAPKFNALVDALQAVAAAASLGAAAPDGLDGSTVQDLLNALKKFADAHLADESNPHNVKAAQTGAYTREETDQAINNKVVAIGSGDMAQAVYDPGHLGVDACVQKYTHTKSGSVHNFAGSGVNGIAKITAAFNSGDTVQLNGVPVTATCGGDMVDGDTLVMGQWVAFAADAEAGQINFKGGGGLGNTKLAQATASENDVVASETFFAGNKEMKTGSLVDRGTVTTALSIKAGNTANIRIPTGAYRKKASSGYPEVTLTRSQILTAYSIKVRVDISAHLGTHGSTPYANATAKIYIDGTSKGSVSAESQNMNGADATKSTTVTVS</sequence>
<feature type="region of interest" description="Disordered" evidence="1">
    <location>
        <begin position="316"/>
        <end position="336"/>
    </location>
</feature>
<dbReference type="EMBL" id="JADCKC010000002">
    <property type="protein sequence ID" value="MBE5037261.1"/>
    <property type="molecule type" value="Genomic_DNA"/>
</dbReference>
<evidence type="ECO:0000256" key="1">
    <source>
        <dbReference type="SAM" id="MobiDB-lite"/>
    </source>
</evidence>
<protein>
    <submittedName>
        <fullName evidence="2">Uncharacterized protein</fullName>
    </submittedName>
</protein>
<gene>
    <name evidence="2" type="ORF">INF35_05630</name>
</gene>
<keyword evidence="3" id="KW-1185">Reference proteome</keyword>
<evidence type="ECO:0000313" key="3">
    <source>
        <dbReference type="Proteomes" id="UP000768567"/>
    </source>
</evidence>
<evidence type="ECO:0000313" key="2">
    <source>
        <dbReference type="EMBL" id="MBE5037261.1"/>
    </source>
</evidence>